<dbReference type="InterPro" id="IPR015797">
    <property type="entry name" value="NUDIX_hydrolase-like_dom_sf"/>
</dbReference>
<evidence type="ECO:0000256" key="4">
    <source>
        <dbReference type="ARBA" id="ARBA00022801"/>
    </source>
</evidence>
<keyword evidence="3" id="KW-0479">Metal-binding</keyword>
<evidence type="ECO:0000256" key="3">
    <source>
        <dbReference type="ARBA" id="ARBA00022723"/>
    </source>
</evidence>
<keyword evidence="8" id="KW-1185">Reference proteome</keyword>
<keyword evidence="5" id="KW-0460">Magnesium</keyword>
<keyword evidence="4" id="KW-0378">Hydrolase</keyword>
<evidence type="ECO:0000256" key="2">
    <source>
        <dbReference type="ARBA" id="ARBA00003951"/>
    </source>
</evidence>
<gene>
    <name evidence="7" type="ORF">WJX75_006164</name>
</gene>
<dbReference type="Proteomes" id="UP001491310">
    <property type="component" value="Unassembled WGS sequence"/>
</dbReference>
<evidence type="ECO:0000256" key="1">
    <source>
        <dbReference type="ARBA" id="ARBA00001946"/>
    </source>
</evidence>
<comment type="caution">
    <text evidence="7">The sequence shown here is derived from an EMBL/GenBank/DDBJ whole genome shotgun (WGS) entry which is preliminary data.</text>
</comment>
<organism evidence="7 8">
    <name type="scientific">Coccomyxa subellipsoidea</name>
    <dbReference type="NCBI Taxonomy" id="248742"/>
    <lineage>
        <taxon>Eukaryota</taxon>
        <taxon>Viridiplantae</taxon>
        <taxon>Chlorophyta</taxon>
        <taxon>core chlorophytes</taxon>
        <taxon>Trebouxiophyceae</taxon>
        <taxon>Trebouxiophyceae incertae sedis</taxon>
        <taxon>Coccomyxaceae</taxon>
        <taxon>Coccomyxa</taxon>
    </lineage>
</organism>
<evidence type="ECO:0000259" key="6">
    <source>
        <dbReference type="PROSITE" id="PS51462"/>
    </source>
</evidence>
<accession>A0ABR2YUY9</accession>
<name>A0ABR2YUY9_9CHLO</name>
<evidence type="ECO:0000256" key="5">
    <source>
        <dbReference type="ARBA" id="ARBA00022842"/>
    </source>
</evidence>
<dbReference type="PROSITE" id="PS51462">
    <property type="entry name" value="NUDIX"/>
    <property type="match status" value="1"/>
</dbReference>
<proteinExistence type="predicted"/>
<comment type="cofactor">
    <cofactor evidence="1">
        <name>Mg(2+)</name>
        <dbReference type="ChEBI" id="CHEBI:18420"/>
    </cofactor>
</comment>
<dbReference type="InterPro" id="IPR000086">
    <property type="entry name" value="NUDIX_hydrolase_dom"/>
</dbReference>
<dbReference type="PANTHER" id="PTHR10885:SF0">
    <property type="entry name" value="ISOPENTENYL-DIPHOSPHATE DELTA-ISOMERASE"/>
    <property type="match status" value="1"/>
</dbReference>
<dbReference type="EMBL" id="JALJOT010000005">
    <property type="protein sequence ID" value="KAK9915205.1"/>
    <property type="molecule type" value="Genomic_DNA"/>
</dbReference>
<dbReference type="InterPro" id="IPR024195">
    <property type="entry name" value="NUDIX_hydrolase_YfcD_pred"/>
</dbReference>
<reference evidence="7 8" key="1">
    <citation type="journal article" date="2024" name="Nat. Commun.">
        <title>Phylogenomics reveals the evolutionary origins of lichenization in chlorophyte algae.</title>
        <authorList>
            <person name="Puginier C."/>
            <person name="Libourel C."/>
            <person name="Otte J."/>
            <person name="Skaloud P."/>
            <person name="Haon M."/>
            <person name="Grisel S."/>
            <person name="Petersen M."/>
            <person name="Berrin J.G."/>
            <person name="Delaux P.M."/>
            <person name="Dal Grande F."/>
            <person name="Keller J."/>
        </authorList>
    </citation>
    <scope>NUCLEOTIDE SEQUENCE [LARGE SCALE GENOMIC DNA]</scope>
    <source>
        <strain evidence="7 8">SAG 216-7</strain>
    </source>
</reference>
<dbReference type="PANTHER" id="PTHR10885">
    <property type="entry name" value="ISOPENTENYL-DIPHOSPHATE DELTA-ISOMERASE"/>
    <property type="match status" value="1"/>
</dbReference>
<dbReference type="Pfam" id="PF00293">
    <property type="entry name" value="NUDIX"/>
    <property type="match status" value="1"/>
</dbReference>
<dbReference type="Gene3D" id="3.90.79.10">
    <property type="entry name" value="Nucleoside Triphosphate Pyrophosphohydrolase"/>
    <property type="match status" value="1"/>
</dbReference>
<comment type="function">
    <text evidence="2">Catalyzes the 1,3-allylic rearrangement of the homoallylic substrate isopentenyl (IPP) to its highly electrophilic allylic isomer, dimethylallyl diphosphate (DMAPP).</text>
</comment>
<protein>
    <recommendedName>
        <fullName evidence="6">Nudix hydrolase domain-containing protein</fullName>
    </recommendedName>
</protein>
<evidence type="ECO:0000313" key="8">
    <source>
        <dbReference type="Proteomes" id="UP001491310"/>
    </source>
</evidence>
<dbReference type="SUPFAM" id="SSF55811">
    <property type="entry name" value="Nudix"/>
    <property type="match status" value="1"/>
</dbReference>
<feature type="domain" description="Nudix hydrolase" evidence="6">
    <location>
        <begin position="37"/>
        <end position="165"/>
    </location>
</feature>
<dbReference type="CDD" id="cd04697">
    <property type="entry name" value="NUDIX_Hydrolase"/>
    <property type="match status" value="1"/>
</dbReference>
<dbReference type="PIRSF" id="PIRSF017340">
    <property type="entry name" value="Nudix_hydro"/>
    <property type="match status" value="1"/>
</dbReference>
<evidence type="ECO:0000313" key="7">
    <source>
        <dbReference type="EMBL" id="KAK9915205.1"/>
    </source>
</evidence>
<sequence>MTTVNQVQRPDETVQIVDASNNPTGSATRSEMRANNLIHRCSFTMVFNKQGELYVQKRVAFKETYASHYDPAPGGVVGAGESYEENAEREIDEEMGITGVELQKQFDFFYSDDVCRLWGRLFSCRYDGDFKLDPDEVESGRFMSLQEVAGLLRSGPVCPDSWAAVQKYFQKHAPGLLSPECSPE</sequence>